<reference evidence="1" key="1">
    <citation type="submission" date="2016-10" db="EMBL/GenBank/DDBJ databases">
        <title>Sequence of Gallionella enrichment culture.</title>
        <authorList>
            <person name="Poehlein A."/>
            <person name="Muehling M."/>
            <person name="Daniel R."/>
        </authorList>
    </citation>
    <scope>NUCLEOTIDE SEQUENCE</scope>
</reference>
<name>A0A1J5R9T2_9ZZZZ</name>
<dbReference type="AlphaFoldDB" id="A0A1J5R9T2"/>
<proteinExistence type="predicted"/>
<comment type="caution">
    <text evidence="1">The sequence shown here is derived from an EMBL/GenBank/DDBJ whole genome shotgun (WGS) entry which is preliminary data.</text>
</comment>
<organism evidence="1">
    <name type="scientific">mine drainage metagenome</name>
    <dbReference type="NCBI Taxonomy" id="410659"/>
    <lineage>
        <taxon>unclassified sequences</taxon>
        <taxon>metagenomes</taxon>
        <taxon>ecological metagenomes</taxon>
    </lineage>
</organism>
<sequence length="62" mass="6400">MLDQTLTPSAIAALHGLVVHGTAPEILDAQLLGAAGLMTQQLPGPIRATDLGREVLESLSKV</sequence>
<evidence type="ECO:0000313" key="1">
    <source>
        <dbReference type="EMBL" id="OIQ92106.1"/>
    </source>
</evidence>
<gene>
    <name evidence="1" type="ORF">GALL_259430</name>
</gene>
<accession>A0A1J5R9T2</accession>
<protein>
    <submittedName>
        <fullName evidence="1">Uncharacterized protein</fullName>
    </submittedName>
</protein>
<dbReference type="EMBL" id="MLJW01000240">
    <property type="protein sequence ID" value="OIQ92106.1"/>
    <property type="molecule type" value="Genomic_DNA"/>
</dbReference>